<feature type="binding site" evidence="14">
    <location>
        <position position="76"/>
    </location>
    <ligand>
        <name>Mg(2+)</name>
        <dbReference type="ChEBI" id="CHEBI:18420"/>
        <label>1</label>
        <note>catalytic</note>
    </ligand>
</feature>
<proteinExistence type="inferred from homology"/>
<dbReference type="OrthoDB" id="62560at2759"/>
<dbReference type="EC" id="2.7.7.79" evidence="2 12"/>
<dbReference type="Proteomes" id="UP000279236">
    <property type="component" value="Unassembled WGS sequence"/>
</dbReference>
<feature type="binding site" evidence="13">
    <location>
        <begin position="29"/>
        <end position="34"/>
    </location>
    <ligand>
        <name>GTP</name>
        <dbReference type="ChEBI" id="CHEBI:37565"/>
    </ligand>
</feature>
<dbReference type="GO" id="GO:0006400">
    <property type="term" value="P:tRNA modification"/>
    <property type="evidence" value="ECO:0007669"/>
    <property type="project" value="UniProtKB-UniRule"/>
</dbReference>
<evidence type="ECO:0000313" key="19">
    <source>
        <dbReference type="Proteomes" id="UP000279236"/>
    </source>
</evidence>
<evidence type="ECO:0000313" key="18">
    <source>
        <dbReference type="EMBL" id="RSH79654.1"/>
    </source>
</evidence>
<dbReference type="EMBL" id="RSCE01000009">
    <property type="protein sequence ID" value="RSH79654.1"/>
    <property type="molecule type" value="Genomic_DNA"/>
</dbReference>
<evidence type="ECO:0000256" key="1">
    <source>
        <dbReference type="ARBA" id="ARBA00010113"/>
    </source>
</evidence>
<dbReference type="InterPro" id="IPR025845">
    <property type="entry name" value="Thg1_C_dom"/>
</dbReference>
<feature type="binding site" evidence="14">
    <location>
        <position position="30"/>
    </location>
    <ligand>
        <name>Mg(2+)</name>
        <dbReference type="ChEBI" id="CHEBI:18420"/>
        <label>1</label>
        <note>catalytic</note>
    </ligand>
</feature>
<dbReference type="Gene3D" id="3.30.70.3000">
    <property type="match status" value="1"/>
</dbReference>
<dbReference type="InterPro" id="IPR007537">
    <property type="entry name" value="tRNAHis_GuaTrfase_Thg1"/>
</dbReference>
<evidence type="ECO:0000256" key="11">
    <source>
        <dbReference type="ARBA" id="ARBA00032480"/>
    </source>
</evidence>
<evidence type="ECO:0000259" key="17">
    <source>
        <dbReference type="Pfam" id="PF14413"/>
    </source>
</evidence>
<evidence type="ECO:0000256" key="8">
    <source>
        <dbReference type="ARBA" id="ARBA00022741"/>
    </source>
</evidence>
<evidence type="ECO:0000259" key="16">
    <source>
        <dbReference type="Pfam" id="PF04446"/>
    </source>
</evidence>
<feature type="binding site" evidence="14">
    <location>
        <position position="29"/>
    </location>
    <ligand>
        <name>Mg(2+)</name>
        <dbReference type="ChEBI" id="CHEBI:18420"/>
        <label>1</label>
        <note>catalytic</note>
    </ligand>
</feature>
<evidence type="ECO:0000256" key="14">
    <source>
        <dbReference type="PIRSR" id="PIRSR028980-2"/>
    </source>
</evidence>
<dbReference type="PANTHER" id="PTHR12729">
    <property type="entry name" value="TRNA(HIS) GUANYLYLTRANSFERASE-RELATED"/>
    <property type="match status" value="1"/>
</dbReference>
<sequence>MAKSRFEYVKNYELPDPLMPNAHIVVRVDGRGFHKFSDAHNFEKPNDVRALDLMNRAAKAVMEEFGDVVLAFGESDEFSFLMRRQTNVYGRRRSKLNSAICSIFTSAYVFYWPKYFPNNELLYPPTFDSRVVLYPTDKEIRDYFSWRQADTHINNLYNTCFWALIHDGLTAREANKELQGTDSKQKNEMLFTRFKTNYNNLPAYFRKGSTLARVDPNPMPVTLEPDVSDDVAADSATSGVQTPVTTDADEDDASAQPRGAGGSAMPAKRLAKRKPYEGTTGEIVTMHEDIIRNPFWRARPWLLA</sequence>
<comment type="cofactor">
    <cofactor evidence="14">
        <name>Mg(2+)</name>
        <dbReference type="ChEBI" id="CHEBI:18420"/>
    </cofactor>
    <text evidence="14">Binds 2 magnesium ions per subunit.</text>
</comment>
<dbReference type="FunFam" id="3.30.70.3000:FF:000004">
    <property type="entry name" value="tRNA(His) guanylyltransferase"/>
    <property type="match status" value="1"/>
</dbReference>
<feature type="binding site" evidence="14">
    <location>
        <position position="76"/>
    </location>
    <ligand>
        <name>Mg(2+)</name>
        <dbReference type="ChEBI" id="CHEBI:18420"/>
        <label>2</label>
        <note>catalytic</note>
    </ligand>
</feature>
<feature type="domain" description="tRNAHis guanylyltransferase catalytic" evidence="16">
    <location>
        <begin position="6"/>
        <end position="135"/>
    </location>
</feature>
<evidence type="ECO:0000256" key="2">
    <source>
        <dbReference type="ARBA" id="ARBA00012511"/>
    </source>
</evidence>
<dbReference type="InterPro" id="IPR038469">
    <property type="entry name" value="tRNAHis_GuaTrfase_Thg1_sf"/>
</dbReference>
<gene>
    <name evidence="18" type="primary">THG1</name>
    <name evidence="18" type="ORF">EHS24_009306</name>
</gene>
<keyword evidence="4 12" id="KW-0808">Transferase</keyword>
<evidence type="ECO:0000256" key="5">
    <source>
        <dbReference type="ARBA" id="ARBA00022694"/>
    </source>
</evidence>
<evidence type="ECO:0000256" key="6">
    <source>
        <dbReference type="ARBA" id="ARBA00022695"/>
    </source>
</evidence>
<keyword evidence="6 12" id="KW-0548">Nucleotidyltransferase</keyword>
<feature type="binding site" evidence="14">
    <location>
        <position position="29"/>
    </location>
    <ligand>
        <name>Mg(2+)</name>
        <dbReference type="ChEBI" id="CHEBI:18420"/>
        <label>2</label>
        <note>catalytic</note>
    </ligand>
</feature>
<dbReference type="GO" id="GO:0000287">
    <property type="term" value="F:magnesium ion binding"/>
    <property type="evidence" value="ECO:0007669"/>
    <property type="project" value="UniProtKB-UniRule"/>
</dbReference>
<dbReference type="GeneID" id="39593849"/>
<name>A0A427XLN0_9TREE</name>
<dbReference type="PANTHER" id="PTHR12729:SF6">
    <property type="entry name" value="TRNA(HIS) GUANYLYLTRANSFERASE-RELATED"/>
    <property type="match status" value="1"/>
</dbReference>
<comment type="catalytic activity">
    <reaction evidence="12">
        <text>a 5'-end ribonucleotide-tRNA(His) + GTP + ATP + H2O = a 5'-end phospho-guanosine-ribonucleotide-tRNA(His) + AMP + 2 diphosphate + H(+)</text>
        <dbReference type="Rhea" id="RHEA:54564"/>
        <dbReference type="Rhea" id="RHEA-COMP:14193"/>
        <dbReference type="Rhea" id="RHEA-COMP:14917"/>
        <dbReference type="ChEBI" id="CHEBI:15377"/>
        <dbReference type="ChEBI" id="CHEBI:15378"/>
        <dbReference type="ChEBI" id="CHEBI:30616"/>
        <dbReference type="ChEBI" id="CHEBI:33019"/>
        <dbReference type="ChEBI" id="CHEBI:37565"/>
        <dbReference type="ChEBI" id="CHEBI:138282"/>
        <dbReference type="ChEBI" id="CHEBI:141847"/>
        <dbReference type="ChEBI" id="CHEBI:456215"/>
        <dbReference type="EC" id="2.7.7.79"/>
    </reaction>
</comment>
<keyword evidence="10 12" id="KW-0342">GTP-binding</keyword>
<dbReference type="InterPro" id="IPR024956">
    <property type="entry name" value="tRNAHis_GuaTrfase_cat"/>
</dbReference>
<dbReference type="GO" id="GO:0005525">
    <property type="term" value="F:GTP binding"/>
    <property type="evidence" value="ECO:0007669"/>
    <property type="project" value="UniProtKB-UniRule"/>
</dbReference>
<dbReference type="Pfam" id="PF14413">
    <property type="entry name" value="Thg1C"/>
    <property type="match status" value="1"/>
</dbReference>
<evidence type="ECO:0000256" key="10">
    <source>
        <dbReference type="ARBA" id="ARBA00023134"/>
    </source>
</evidence>
<reference evidence="18 19" key="1">
    <citation type="submission" date="2018-11" db="EMBL/GenBank/DDBJ databases">
        <title>Genome sequence of Apiotrichum porosum DSM 27194.</title>
        <authorList>
            <person name="Aliyu H."/>
            <person name="Gorte O."/>
            <person name="Ochsenreither K."/>
        </authorList>
    </citation>
    <scope>NUCLEOTIDE SEQUENCE [LARGE SCALE GENOMIC DNA]</scope>
    <source>
        <strain evidence="18 19">DSM 27194</strain>
    </source>
</reference>
<comment type="function">
    <text evidence="12">Adds a GMP to the 5'-end of tRNA(His) after transcription and RNase P cleavage.</text>
</comment>
<evidence type="ECO:0000256" key="7">
    <source>
        <dbReference type="ARBA" id="ARBA00022723"/>
    </source>
</evidence>
<comment type="caution">
    <text evidence="18">The sequence shown here is derived from an EMBL/GenBank/DDBJ whole genome shotgun (WGS) entry which is preliminary data.</text>
</comment>
<comment type="similarity">
    <text evidence="1 12">Belongs to the tRNA(His) guanylyltransferase family.</text>
</comment>
<dbReference type="Pfam" id="PF04446">
    <property type="entry name" value="Thg1"/>
    <property type="match status" value="1"/>
</dbReference>
<keyword evidence="7 12" id="KW-0479">Metal-binding</keyword>
<evidence type="ECO:0000256" key="12">
    <source>
        <dbReference type="PIRNR" id="PIRNR028980"/>
    </source>
</evidence>
<dbReference type="RefSeq" id="XP_028474763.1">
    <property type="nucleotide sequence ID" value="XM_028624595.1"/>
</dbReference>
<keyword evidence="19" id="KW-1185">Reference proteome</keyword>
<accession>A0A427XLN0</accession>
<keyword evidence="5 12" id="KW-0819">tRNA processing</keyword>
<feature type="domain" description="Thg1 C-terminal" evidence="17">
    <location>
        <begin position="138"/>
        <end position="291"/>
    </location>
</feature>
<evidence type="ECO:0000256" key="13">
    <source>
        <dbReference type="PIRSR" id="PIRSR028980-1"/>
    </source>
</evidence>
<dbReference type="AlphaFoldDB" id="A0A427XLN0"/>
<dbReference type="PIRSF" id="PIRSF028980">
    <property type="entry name" value="tRNAHis_guanylyltransferase"/>
    <property type="match status" value="1"/>
</dbReference>
<keyword evidence="9 12" id="KW-0460">Magnesium</keyword>
<feature type="binding site" evidence="13">
    <location>
        <begin position="75"/>
        <end position="76"/>
    </location>
    <ligand>
        <name>GTP</name>
        <dbReference type="ChEBI" id="CHEBI:37565"/>
    </ligand>
</feature>
<evidence type="ECO:0000256" key="15">
    <source>
        <dbReference type="SAM" id="MobiDB-lite"/>
    </source>
</evidence>
<feature type="region of interest" description="Disordered" evidence="15">
    <location>
        <begin position="231"/>
        <end position="274"/>
    </location>
</feature>
<keyword evidence="8 12" id="KW-0547">Nucleotide-binding</keyword>
<evidence type="ECO:0000256" key="3">
    <source>
        <dbReference type="ARBA" id="ARBA00015443"/>
    </source>
</evidence>
<dbReference type="GO" id="GO:0008193">
    <property type="term" value="F:tRNA guanylyltransferase activity"/>
    <property type="evidence" value="ECO:0007669"/>
    <property type="project" value="UniProtKB-UniRule"/>
</dbReference>
<dbReference type="STRING" id="105984.A0A427XLN0"/>
<evidence type="ECO:0000256" key="4">
    <source>
        <dbReference type="ARBA" id="ARBA00022679"/>
    </source>
</evidence>
<evidence type="ECO:0000256" key="9">
    <source>
        <dbReference type="ARBA" id="ARBA00022842"/>
    </source>
</evidence>
<protein>
    <recommendedName>
        <fullName evidence="3 12">tRNA(His) guanylyltransferase</fullName>
        <ecNumber evidence="2 12">2.7.7.79</ecNumber>
    </recommendedName>
    <alternativeName>
        <fullName evidence="11 12">tRNA-histidine guanylyltransferase</fullName>
    </alternativeName>
</protein>
<organism evidence="18 19">
    <name type="scientific">Apiotrichum porosum</name>
    <dbReference type="NCBI Taxonomy" id="105984"/>
    <lineage>
        <taxon>Eukaryota</taxon>
        <taxon>Fungi</taxon>
        <taxon>Dikarya</taxon>
        <taxon>Basidiomycota</taxon>
        <taxon>Agaricomycotina</taxon>
        <taxon>Tremellomycetes</taxon>
        <taxon>Trichosporonales</taxon>
        <taxon>Trichosporonaceae</taxon>
        <taxon>Apiotrichum</taxon>
    </lineage>
</organism>